<evidence type="ECO:0000313" key="1">
    <source>
        <dbReference type="EMBL" id="PAE88993.1"/>
    </source>
</evidence>
<reference evidence="1 2" key="1">
    <citation type="submission" date="2017-07" db="EMBL/GenBank/DDBJ databases">
        <title>Isolation and whole genome analysis of endospore-forming bacteria from heroin.</title>
        <authorList>
            <person name="Kalinowski J."/>
            <person name="Ahrens B."/>
            <person name="Al-Dilaimi A."/>
            <person name="Winkler A."/>
            <person name="Wibberg D."/>
            <person name="Schleenbecker U."/>
            <person name="Ruckert C."/>
            <person name="Wolfel R."/>
            <person name="Grass G."/>
        </authorList>
    </citation>
    <scope>NUCLEOTIDE SEQUENCE [LARGE SCALE GENOMIC DNA]</scope>
    <source>
        <strain evidence="1 2">7539</strain>
    </source>
</reference>
<dbReference type="AlphaFoldDB" id="A0A268NZS0"/>
<accession>A0A268NZS0</accession>
<dbReference type="Proteomes" id="UP000216207">
    <property type="component" value="Unassembled WGS sequence"/>
</dbReference>
<sequence length="60" mass="7136">MKLGITTLYIQRRELRFRYLPMSKQDVLPRLRHDPLLSNQTMQPVRYVVHGPISFVQLNA</sequence>
<organism evidence="1 2">
    <name type="scientific">Shouchella clausii</name>
    <name type="common">Alkalihalobacillus clausii</name>
    <dbReference type="NCBI Taxonomy" id="79880"/>
    <lineage>
        <taxon>Bacteria</taxon>
        <taxon>Bacillati</taxon>
        <taxon>Bacillota</taxon>
        <taxon>Bacilli</taxon>
        <taxon>Bacillales</taxon>
        <taxon>Bacillaceae</taxon>
        <taxon>Shouchella</taxon>
    </lineage>
</organism>
<name>A0A268NZS0_SHOCL</name>
<dbReference type="EMBL" id="NPCC01000012">
    <property type="protein sequence ID" value="PAE88993.1"/>
    <property type="molecule type" value="Genomic_DNA"/>
</dbReference>
<comment type="caution">
    <text evidence="1">The sequence shown here is derived from an EMBL/GenBank/DDBJ whole genome shotgun (WGS) entry which is preliminary data.</text>
</comment>
<proteinExistence type="predicted"/>
<protein>
    <submittedName>
        <fullName evidence="1">Uncharacterized protein</fullName>
    </submittedName>
</protein>
<gene>
    <name evidence="1" type="ORF">CHH72_11515</name>
</gene>
<evidence type="ECO:0000313" key="2">
    <source>
        <dbReference type="Proteomes" id="UP000216207"/>
    </source>
</evidence>